<dbReference type="Gene3D" id="3.30.559.10">
    <property type="entry name" value="Chloramphenicol acetyltransferase-like domain"/>
    <property type="match status" value="1"/>
</dbReference>
<evidence type="ECO:0000256" key="2">
    <source>
        <dbReference type="ARBA" id="ARBA00022679"/>
    </source>
</evidence>
<comment type="similarity">
    <text evidence="1">Belongs to the plant acyltransferase family.</text>
</comment>
<gene>
    <name evidence="4" type="primary">SALAT_0</name>
    <name evidence="4" type="ORF">CFP56_025542</name>
</gene>
<organism evidence="4 5">
    <name type="scientific">Quercus suber</name>
    <name type="common">Cork oak</name>
    <dbReference type="NCBI Taxonomy" id="58331"/>
    <lineage>
        <taxon>Eukaryota</taxon>
        <taxon>Viridiplantae</taxon>
        <taxon>Streptophyta</taxon>
        <taxon>Embryophyta</taxon>
        <taxon>Tracheophyta</taxon>
        <taxon>Spermatophyta</taxon>
        <taxon>Magnoliopsida</taxon>
        <taxon>eudicotyledons</taxon>
        <taxon>Gunneridae</taxon>
        <taxon>Pentapetalae</taxon>
        <taxon>rosids</taxon>
        <taxon>fabids</taxon>
        <taxon>Fagales</taxon>
        <taxon>Fagaceae</taxon>
        <taxon>Quercus</taxon>
    </lineage>
</organism>
<dbReference type="Proteomes" id="UP000237347">
    <property type="component" value="Unassembled WGS sequence"/>
</dbReference>
<sequence length="173" mass="19497">MDPPLPDTVFGNFVWPFAVIVEEESDLELHKLVQSMRETKNDFLNNKANKFKGKGGFAALMDALKERAEIFRNRKELVVYKCSSWSKFPLYETDFGWGKPVWNTSINKLGVIPFLCRVRLTVTLDEEEIEQSNGILILIGQPVIKNIGGQLGFTCCRCPPDPQAPLHVAEPGT</sequence>
<evidence type="ECO:0000313" key="4">
    <source>
        <dbReference type="EMBL" id="KAK7833527.1"/>
    </source>
</evidence>
<evidence type="ECO:0000313" key="5">
    <source>
        <dbReference type="Proteomes" id="UP000237347"/>
    </source>
</evidence>
<dbReference type="PANTHER" id="PTHR31623:SF19">
    <property type="entry name" value="VINORINE SYNTHASE-RELATED"/>
    <property type="match status" value="1"/>
</dbReference>
<evidence type="ECO:0000256" key="1">
    <source>
        <dbReference type="ARBA" id="ARBA00009861"/>
    </source>
</evidence>
<dbReference type="PANTHER" id="PTHR31623">
    <property type="entry name" value="F21J9.9"/>
    <property type="match status" value="1"/>
</dbReference>
<dbReference type="InterPro" id="IPR023213">
    <property type="entry name" value="CAT-like_dom_sf"/>
</dbReference>
<dbReference type="EMBL" id="PKMF04000404">
    <property type="protein sequence ID" value="KAK7833527.1"/>
    <property type="molecule type" value="Genomic_DNA"/>
</dbReference>
<proteinExistence type="inferred from homology"/>
<reference evidence="4 5" key="1">
    <citation type="journal article" date="2018" name="Sci. Data">
        <title>The draft genome sequence of cork oak.</title>
        <authorList>
            <person name="Ramos A.M."/>
            <person name="Usie A."/>
            <person name="Barbosa P."/>
            <person name="Barros P.M."/>
            <person name="Capote T."/>
            <person name="Chaves I."/>
            <person name="Simoes F."/>
            <person name="Abreu I."/>
            <person name="Carrasquinho I."/>
            <person name="Faro C."/>
            <person name="Guimaraes J.B."/>
            <person name="Mendonca D."/>
            <person name="Nobrega F."/>
            <person name="Rodrigues L."/>
            <person name="Saibo N.J.M."/>
            <person name="Varela M.C."/>
            <person name="Egas C."/>
            <person name="Matos J."/>
            <person name="Miguel C.M."/>
            <person name="Oliveira M.M."/>
            <person name="Ricardo C.P."/>
            <person name="Goncalves S."/>
        </authorList>
    </citation>
    <scope>NUCLEOTIDE SEQUENCE [LARGE SCALE GENOMIC DNA]</scope>
    <source>
        <strain evidence="5">cv. HL8</strain>
    </source>
</reference>
<evidence type="ECO:0000256" key="3">
    <source>
        <dbReference type="ARBA" id="ARBA00023315"/>
    </source>
</evidence>
<comment type="caution">
    <text evidence="4">The sequence shown here is derived from an EMBL/GenBank/DDBJ whole genome shotgun (WGS) entry which is preliminary data.</text>
</comment>
<name>A0AAW0K3F5_QUESU</name>
<dbReference type="Pfam" id="PF02458">
    <property type="entry name" value="Transferase"/>
    <property type="match status" value="1"/>
</dbReference>
<accession>A0AAW0K3F5</accession>
<keyword evidence="3" id="KW-0012">Acyltransferase</keyword>
<protein>
    <submittedName>
        <fullName evidence="4">Salutaridinol 7-o-acetyltransferase</fullName>
    </submittedName>
</protein>
<keyword evidence="5" id="KW-1185">Reference proteome</keyword>
<dbReference type="AlphaFoldDB" id="A0AAW0K3F5"/>
<dbReference type="GO" id="GO:0016746">
    <property type="term" value="F:acyltransferase activity"/>
    <property type="evidence" value="ECO:0007669"/>
    <property type="project" value="UniProtKB-KW"/>
</dbReference>
<keyword evidence="2" id="KW-0808">Transferase</keyword>